<keyword evidence="2" id="KW-1185">Reference proteome</keyword>
<accession>A0A915KUT0</accession>
<reference evidence="3" key="1">
    <citation type="submission" date="2022-11" db="UniProtKB">
        <authorList>
            <consortium name="WormBaseParasite"/>
        </authorList>
    </citation>
    <scope>IDENTIFICATION</scope>
</reference>
<feature type="region of interest" description="Disordered" evidence="1">
    <location>
        <begin position="1"/>
        <end position="40"/>
    </location>
</feature>
<organism evidence="2 3">
    <name type="scientific">Romanomermis culicivorax</name>
    <name type="common">Nematode worm</name>
    <dbReference type="NCBI Taxonomy" id="13658"/>
    <lineage>
        <taxon>Eukaryota</taxon>
        <taxon>Metazoa</taxon>
        <taxon>Ecdysozoa</taxon>
        <taxon>Nematoda</taxon>
        <taxon>Enoplea</taxon>
        <taxon>Dorylaimia</taxon>
        <taxon>Mermithida</taxon>
        <taxon>Mermithoidea</taxon>
        <taxon>Mermithidae</taxon>
        <taxon>Romanomermis</taxon>
    </lineage>
</organism>
<evidence type="ECO:0000313" key="2">
    <source>
        <dbReference type="Proteomes" id="UP000887565"/>
    </source>
</evidence>
<evidence type="ECO:0000256" key="1">
    <source>
        <dbReference type="SAM" id="MobiDB-lite"/>
    </source>
</evidence>
<dbReference type="AlphaFoldDB" id="A0A915KUT0"/>
<dbReference type="WBParaSite" id="nRc.2.0.1.t41892-RA">
    <property type="protein sequence ID" value="nRc.2.0.1.t41892-RA"/>
    <property type="gene ID" value="nRc.2.0.1.g41892"/>
</dbReference>
<dbReference type="Proteomes" id="UP000887565">
    <property type="component" value="Unplaced"/>
</dbReference>
<evidence type="ECO:0000313" key="3">
    <source>
        <dbReference type="WBParaSite" id="nRc.2.0.1.t41892-RA"/>
    </source>
</evidence>
<name>A0A915KUT0_ROMCU</name>
<protein>
    <submittedName>
        <fullName evidence="3">Uncharacterized protein</fullName>
    </submittedName>
</protein>
<proteinExistence type="predicted"/>
<feature type="compositionally biased region" description="Basic and acidic residues" evidence="1">
    <location>
        <begin position="27"/>
        <end position="40"/>
    </location>
</feature>
<sequence>MKKNKISNEFTTEKLAATAQQTTNRTKNNEAKRPSDAGLKHTEPLTSSWTFLALWLLVRCKAALSCWASSSEEIGRNLADVKSEFYMVKRAFDRYLPNVQAGSDGLLGRQVETFNVEGFVGFGDEHRVETDHQNGRDEEAGRVDLRKKSRVSAKLGQTKEYYCEIFPVTPRLCLSDVGSDQGANLVENLEKNLKRSFNPGIKSFSRSIRSFNPIIKSFNPGIKRRRKLKI</sequence>